<comment type="caution">
    <text evidence="2">The sequence shown here is derived from an EMBL/GenBank/DDBJ whole genome shotgun (WGS) entry which is preliminary data.</text>
</comment>
<name>A0A6A4JNH3_APOLU</name>
<dbReference type="OrthoDB" id="8250698at2759"/>
<proteinExistence type="predicted"/>
<keyword evidence="3" id="KW-1185">Reference proteome</keyword>
<dbReference type="PANTHER" id="PTHR11012">
    <property type="entry name" value="PROTEIN KINASE-LIKE DOMAIN-CONTAINING"/>
    <property type="match status" value="1"/>
</dbReference>
<dbReference type="InterPro" id="IPR015897">
    <property type="entry name" value="CHK_kinase-like"/>
</dbReference>
<dbReference type="InterPro" id="IPR011009">
    <property type="entry name" value="Kinase-like_dom_sf"/>
</dbReference>
<dbReference type="SUPFAM" id="SSF56112">
    <property type="entry name" value="Protein kinase-like (PK-like)"/>
    <property type="match status" value="1"/>
</dbReference>
<evidence type="ECO:0000313" key="3">
    <source>
        <dbReference type="Proteomes" id="UP000466442"/>
    </source>
</evidence>
<dbReference type="Gene3D" id="3.90.1200.10">
    <property type="match status" value="1"/>
</dbReference>
<dbReference type="AlphaFoldDB" id="A0A6A4JNH3"/>
<sequence length="407" mass="46898">MEESHGLDTKLIERLLKKRFHDEKPTDVISVEVVRAVPKGQNYASLIYRVKMDCMTATGKKKLFSVIVKAALESEGAKKALEGLTVFHNEIRVFTTILPMMEALMEEFHDRRETLWADLIGFQPYNMIAFDDLSDKEYIVADRRQNLDFNHSKLVLRNLARFHAMGKVLMTRGLITADDKGQLLMAGDAPFMRKWWDIVITVIADAMENSWGEEWKEIANKMRNQMGKVGNKLRSIISDNVDQRFEVLNHGDAWTCNMMFKYMEHEDKFPVSTKFLDYQGCHVNSFIWDLAQFLFSSAVPDVRRSRLPELLEIYQKALEKNMNFYNYSGYVPTLEDVKSEWSRIEYGHLCFVIPQPIVVAETSSAFDLEKVATHPPHEVIDPTVFNDGKALRDVGEDYKILAAHGVI</sequence>
<accession>A0A6A4JNH3</accession>
<organism evidence="2 3">
    <name type="scientific">Apolygus lucorum</name>
    <name type="common">Small green plant bug</name>
    <name type="synonym">Lygocoris lucorum</name>
    <dbReference type="NCBI Taxonomy" id="248454"/>
    <lineage>
        <taxon>Eukaryota</taxon>
        <taxon>Metazoa</taxon>
        <taxon>Ecdysozoa</taxon>
        <taxon>Arthropoda</taxon>
        <taxon>Hexapoda</taxon>
        <taxon>Insecta</taxon>
        <taxon>Pterygota</taxon>
        <taxon>Neoptera</taxon>
        <taxon>Paraneoptera</taxon>
        <taxon>Hemiptera</taxon>
        <taxon>Heteroptera</taxon>
        <taxon>Panheteroptera</taxon>
        <taxon>Cimicomorpha</taxon>
        <taxon>Miridae</taxon>
        <taxon>Mirini</taxon>
        <taxon>Apolygus</taxon>
    </lineage>
</organism>
<evidence type="ECO:0000259" key="1">
    <source>
        <dbReference type="SMART" id="SM00587"/>
    </source>
</evidence>
<dbReference type="PANTHER" id="PTHR11012:SF56">
    <property type="entry name" value="CHK KINASE-LIKE DOMAIN-CONTAINING PROTEIN-RELATED"/>
    <property type="match status" value="1"/>
</dbReference>
<reference evidence="2" key="1">
    <citation type="journal article" date="2021" name="Mol. Ecol. Resour.">
        <title>Apolygus lucorum genome provides insights into omnivorousness and mesophyll feeding.</title>
        <authorList>
            <person name="Liu Y."/>
            <person name="Liu H."/>
            <person name="Wang H."/>
            <person name="Huang T."/>
            <person name="Liu B."/>
            <person name="Yang B."/>
            <person name="Yin L."/>
            <person name="Li B."/>
            <person name="Zhang Y."/>
            <person name="Zhang S."/>
            <person name="Jiang F."/>
            <person name="Zhang X."/>
            <person name="Ren Y."/>
            <person name="Wang B."/>
            <person name="Wang S."/>
            <person name="Lu Y."/>
            <person name="Wu K."/>
            <person name="Fan W."/>
            <person name="Wang G."/>
        </authorList>
    </citation>
    <scope>NUCLEOTIDE SEQUENCE</scope>
    <source>
        <strain evidence="2">12Hb</strain>
    </source>
</reference>
<dbReference type="Proteomes" id="UP000466442">
    <property type="component" value="Unassembled WGS sequence"/>
</dbReference>
<dbReference type="SMART" id="SM00587">
    <property type="entry name" value="CHK"/>
    <property type="match status" value="1"/>
</dbReference>
<feature type="domain" description="CHK kinase-like" evidence="1">
    <location>
        <begin position="128"/>
        <end position="324"/>
    </location>
</feature>
<dbReference type="InterPro" id="IPR004119">
    <property type="entry name" value="EcKL"/>
</dbReference>
<dbReference type="Pfam" id="PF02958">
    <property type="entry name" value="EcKL"/>
    <property type="match status" value="1"/>
</dbReference>
<protein>
    <recommendedName>
        <fullName evidence="1">CHK kinase-like domain-containing protein</fullName>
    </recommendedName>
</protein>
<gene>
    <name evidence="2" type="ORF">GE061_015106</name>
</gene>
<evidence type="ECO:0000313" key="2">
    <source>
        <dbReference type="EMBL" id="KAF6209359.1"/>
    </source>
</evidence>
<dbReference type="EMBL" id="WIXP02000006">
    <property type="protein sequence ID" value="KAF6209359.1"/>
    <property type="molecule type" value="Genomic_DNA"/>
</dbReference>